<organism evidence="2 3">
    <name type="scientific">Bailinhaonella thermotolerans</name>
    <dbReference type="NCBI Taxonomy" id="1070861"/>
    <lineage>
        <taxon>Bacteria</taxon>
        <taxon>Bacillati</taxon>
        <taxon>Actinomycetota</taxon>
        <taxon>Actinomycetes</taxon>
        <taxon>Streptosporangiales</taxon>
        <taxon>Streptosporangiaceae</taxon>
        <taxon>Bailinhaonella</taxon>
    </lineage>
</organism>
<accession>A0A3A4A185</accession>
<feature type="compositionally biased region" description="Gly residues" evidence="1">
    <location>
        <begin position="53"/>
        <end position="84"/>
    </location>
</feature>
<feature type="compositionally biased region" description="Low complexity" evidence="1">
    <location>
        <begin position="29"/>
        <end position="43"/>
    </location>
</feature>
<name>A0A3A4A185_9ACTN</name>
<evidence type="ECO:0000256" key="1">
    <source>
        <dbReference type="SAM" id="MobiDB-lite"/>
    </source>
</evidence>
<sequence>MHEVDRVVLAVAARRGLGRLGRLRLLGLALGRRTARPAAGPRPHLGRGRTAGRRGGGGSRHGTGDGPGEGGARGGGRVRGGRGGTRSQRGAREGHHRLRADESTHDCPHPPTSTR</sequence>
<reference evidence="2 3" key="1">
    <citation type="submission" date="2018-09" db="EMBL/GenBank/DDBJ databases">
        <title>YIM 75507 draft genome.</title>
        <authorList>
            <person name="Tang S."/>
            <person name="Feng Y."/>
        </authorList>
    </citation>
    <scope>NUCLEOTIDE SEQUENCE [LARGE SCALE GENOMIC DNA]</scope>
    <source>
        <strain evidence="2 3">YIM 75507</strain>
    </source>
</reference>
<gene>
    <name evidence="2" type="ORF">D5H75_38815</name>
</gene>
<dbReference type="AlphaFoldDB" id="A0A3A4A185"/>
<feature type="compositionally biased region" description="Basic and acidic residues" evidence="1">
    <location>
        <begin position="99"/>
        <end position="108"/>
    </location>
</feature>
<dbReference type="EMBL" id="QZEY01000028">
    <property type="protein sequence ID" value="RJL20813.1"/>
    <property type="molecule type" value="Genomic_DNA"/>
</dbReference>
<protein>
    <submittedName>
        <fullName evidence="2">Uncharacterized protein</fullName>
    </submittedName>
</protein>
<comment type="caution">
    <text evidence="2">The sequence shown here is derived from an EMBL/GenBank/DDBJ whole genome shotgun (WGS) entry which is preliminary data.</text>
</comment>
<dbReference type="Proteomes" id="UP000265768">
    <property type="component" value="Unassembled WGS sequence"/>
</dbReference>
<proteinExistence type="predicted"/>
<keyword evidence="3" id="KW-1185">Reference proteome</keyword>
<evidence type="ECO:0000313" key="2">
    <source>
        <dbReference type="EMBL" id="RJL20813.1"/>
    </source>
</evidence>
<feature type="region of interest" description="Disordered" evidence="1">
    <location>
        <begin position="29"/>
        <end position="115"/>
    </location>
</feature>
<evidence type="ECO:0000313" key="3">
    <source>
        <dbReference type="Proteomes" id="UP000265768"/>
    </source>
</evidence>